<reference evidence="1 2" key="1">
    <citation type="journal article" date="2013" name="Proc. Natl. Acad. Sci. U.S.A.">
        <title>Fine-scale variation in meiotic recombination in Mimulus inferred from population shotgun sequencing.</title>
        <authorList>
            <person name="Hellsten U."/>
            <person name="Wright K.M."/>
            <person name="Jenkins J."/>
            <person name="Shu S."/>
            <person name="Yuan Y."/>
            <person name="Wessler S.R."/>
            <person name="Schmutz J."/>
            <person name="Willis J.H."/>
            <person name="Rokhsar D.S."/>
        </authorList>
    </citation>
    <scope>NUCLEOTIDE SEQUENCE [LARGE SCALE GENOMIC DNA]</scope>
    <source>
        <strain evidence="2">cv. DUN x IM62</strain>
    </source>
</reference>
<dbReference type="EMBL" id="KI631506">
    <property type="protein sequence ID" value="EYU27168.1"/>
    <property type="molecule type" value="Genomic_DNA"/>
</dbReference>
<dbReference type="Pfam" id="PF06101">
    <property type="entry name" value="Vps62"/>
    <property type="match status" value="1"/>
</dbReference>
<evidence type="ECO:0000313" key="1">
    <source>
        <dbReference type="EMBL" id="EYU27168.1"/>
    </source>
</evidence>
<dbReference type="OrthoDB" id="188042at2759"/>
<protein>
    <recommendedName>
        <fullName evidence="3">Vacuolar protein sorting-associated protein 62</fullName>
    </recommendedName>
</protein>
<name>A0A022QIS6_ERYGU</name>
<evidence type="ECO:0008006" key="3">
    <source>
        <dbReference type="Google" id="ProtNLM"/>
    </source>
</evidence>
<dbReference type="STRING" id="4155.A0A022QIS6"/>
<dbReference type="PANTHER" id="PTHR48152:SF3">
    <property type="entry name" value="DUF946 FAMILY PROTEIN (DUF946)"/>
    <property type="match status" value="1"/>
</dbReference>
<dbReference type="eggNOG" id="ENOG502QQRS">
    <property type="taxonomic scope" value="Eukaryota"/>
</dbReference>
<dbReference type="Proteomes" id="UP000030748">
    <property type="component" value="Unassembled WGS sequence"/>
</dbReference>
<dbReference type="InterPro" id="IPR009291">
    <property type="entry name" value="Vps62"/>
</dbReference>
<dbReference type="OMA" id="ANELNCF"/>
<dbReference type="KEGG" id="egt:105969580"/>
<accession>A0A022QIS6</accession>
<dbReference type="PhylomeDB" id="A0A022QIS6"/>
<dbReference type="AlphaFoldDB" id="A0A022QIS6"/>
<keyword evidence="2" id="KW-1185">Reference proteome</keyword>
<organism evidence="1 2">
    <name type="scientific">Erythranthe guttata</name>
    <name type="common">Yellow monkey flower</name>
    <name type="synonym">Mimulus guttatus</name>
    <dbReference type="NCBI Taxonomy" id="4155"/>
    <lineage>
        <taxon>Eukaryota</taxon>
        <taxon>Viridiplantae</taxon>
        <taxon>Streptophyta</taxon>
        <taxon>Embryophyta</taxon>
        <taxon>Tracheophyta</taxon>
        <taxon>Spermatophyta</taxon>
        <taxon>Magnoliopsida</taxon>
        <taxon>eudicotyledons</taxon>
        <taxon>Gunneridae</taxon>
        <taxon>Pentapetalae</taxon>
        <taxon>asterids</taxon>
        <taxon>lamiids</taxon>
        <taxon>Lamiales</taxon>
        <taxon>Phrymaceae</taxon>
        <taxon>Erythranthe</taxon>
    </lineage>
</organism>
<evidence type="ECO:0000313" key="2">
    <source>
        <dbReference type="Proteomes" id="UP000030748"/>
    </source>
</evidence>
<gene>
    <name evidence="1" type="ORF">MIMGU_mgv1a019297mg</name>
</gene>
<proteinExistence type="predicted"/>
<dbReference type="PANTHER" id="PTHR48152">
    <property type="entry name" value="F1C9.34 PROTEIN"/>
    <property type="match status" value="1"/>
</dbReference>
<sequence>MGNQISLSASKISNNLFKKKSKKPLPIETLFTLPSPLPSWPAGEGFASGIIDLGGLEIRQVSEFDKIWAALEGGPANLGATFFEPSSIPEGFSMLGCYSQPNNKPLSGYVLVGKDVTTNNNNNNNNAALKPPTDYTLVWSSESLKIKQDGAAYIWLPTPPDGYNPVGYLVTGSPEKPPVEKIRCVRSDFTEYTGENEAVIWGDVNANGISVYRSRSRNRGIQGTAVPTGTFSAEISNRANLDLPLLKNNGNANQDLMPNEDQINALIQTYSPYIYFHPNEQYFPSSVEWFFENGALLYKKGEESKPVNISPTGLNLPEGGGNDDEYWIDLPIDNASKERVKKGDLASACAYLHVKPMFGGTFTDIAIWLFYPFNGPARAKIEFLNVSLGRIGEHVGDWEHVTLRVSNLSGELKSVYFGQHSNGVWVEASDLEFENGSNRPRAFSSLHGHASYPKEGLVLQGNGNVGIRNDSAKSKFSMDVGARCVVVDGVEPPWLNYARKWGPKISYNREDEIRKVEKVLPGKLKSVFDKIVRSLPNEVFGEEGPIGPKWKNSWIGDE</sequence>